<organism evidence="1 2">
    <name type="scientific">Cyanophage SS120-1</name>
    <dbReference type="NCBI Taxonomy" id="616674"/>
    <lineage>
        <taxon>Viruses</taxon>
        <taxon>Duplodnaviria</taxon>
        <taxon>Heunggongvirae</taxon>
        <taxon>Uroviricota</taxon>
        <taxon>Caudoviricetes</taxon>
        <taxon>Autographivirales</taxon>
        <taxon>Banchanvirus</taxon>
        <taxon>Banchanvirus SS1201</taxon>
    </lineage>
</organism>
<name>M1UAB7_9CAUD</name>
<accession>M1UAB7</accession>
<dbReference type="OrthoDB" id="26618at10239"/>
<dbReference type="EMBL" id="HQ316584">
    <property type="protein sequence ID" value="AGG54521.1"/>
    <property type="molecule type" value="Genomic_DNA"/>
</dbReference>
<dbReference type="GeneID" id="15013329"/>
<evidence type="ECO:0000313" key="2">
    <source>
        <dbReference type="Proteomes" id="UP000202740"/>
    </source>
</evidence>
<proteinExistence type="predicted"/>
<evidence type="ECO:0000313" key="1">
    <source>
        <dbReference type="EMBL" id="AGG54521.1"/>
    </source>
</evidence>
<keyword evidence="2" id="KW-1185">Reference proteome</keyword>
<dbReference type="KEGG" id="vg:15013329"/>
<gene>
    <name evidence="1" type="ORF">CYYG_00019</name>
</gene>
<dbReference type="RefSeq" id="YP_007676865.1">
    <property type="nucleotide sequence ID" value="NC_020872.1"/>
</dbReference>
<reference evidence="1 2" key="1">
    <citation type="submission" date="2010-03" db="EMBL/GenBank/DDBJ databases">
        <title>The Genome Sequence of Cyanophage P-SSP9.</title>
        <authorList>
            <consortium name="The Broad Institute Genome Sequencing Platform"/>
            <person name="Henn M.R."/>
            <person name="Sullivan M.S."/>
            <person name="Osburne M.S."/>
            <person name="Levin J."/>
            <person name="Malboeuf C."/>
            <person name="Casali M."/>
            <person name="Russ C."/>
            <person name="Lennon N."/>
            <person name="Erlich R."/>
            <person name="Young S.K."/>
            <person name="Koehrsen M."/>
            <person name="Yandava C."/>
            <person name="Zeng Q."/>
            <person name="Alvarado L."/>
            <person name="Anderson S."/>
            <person name="Berlin A."/>
            <person name="Borenstein D."/>
            <person name="Chen Z."/>
            <person name="Engels R."/>
            <person name="Freedman E."/>
            <person name="Gellesch M."/>
            <person name="Goldberg J."/>
            <person name="Green L."/>
            <person name="Griggs A."/>
            <person name="Gujja S."/>
            <person name="Heiman D."/>
            <person name="Hepburn T."/>
            <person name="Howarth C."/>
            <person name="Jen D."/>
            <person name="Larson L."/>
            <person name="Lewis B."/>
            <person name="Mehta T."/>
            <person name="Park D."/>
            <person name="Pearson M."/>
            <person name="Roberts A."/>
            <person name="Ryan E."/>
            <person name="Saif S."/>
            <person name="Shea T."/>
            <person name="Shenoy N."/>
            <person name="Sisk P."/>
            <person name="Stolte C."/>
            <person name="Sykes S."/>
            <person name="Walk T."/>
            <person name="White J."/>
            <person name="Yu Q."/>
            <person name="Coleman M.L."/>
            <person name="Huang K.H."/>
            <person name="Weigele P.R."/>
            <person name="DeFrancesco A.S."/>
            <person name="Kern S.E."/>
            <person name="Thompson L.R."/>
            <person name="Fu R."/>
            <person name="Hombeck B."/>
            <person name="Chisholm S.W."/>
            <person name="Haas B."/>
            <person name="Nusbaum C."/>
            <person name="Galagan J."/>
            <person name="Birren B."/>
        </authorList>
    </citation>
    <scope>NUCLEOTIDE SEQUENCE [LARGE SCALE GENOMIC DNA]</scope>
    <source>
        <strain evidence="1 2">P-SSP9</strain>
    </source>
</reference>
<sequence length="53" mass="6035">MIALIKPILFVFLKSDSVKELVVKLLEAYAKSTDNTIDDKAVELVRKNLFPEK</sequence>
<dbReference type="Proteomes" id="UP000202740">
    <property type="component" value="Segment"/>
</dbReference>
<protein>
    <submittedName>
        <fullName evidence="1">Uncharacterized protein</fullName>
    </submittedName>
</protein>